<organism evidence="1 2">
    <name type="scientific">Bacillus gobiensis</name>
    <dbReference type="NCBI Taxonomy" id="1441095"/>
    <lineage>
        <taxon>Bacteria</taxon>
        <taxon>Bacillati</taxon>
        <taxon>Bacillota</taxon>
        <taxon>Bacilli</taxon>
        <taxon>Bacillales</taxon>
        <taxon>Bacillaceae</taxon>
        <taxon>Bacillus</taxon>
    </lineage>
</organism>
<dbReference type="Proteomes" id="UP000067625">
    <property type="component" value="Chromosome"/>
</dbReference>
<name>A0A0M4FW24_9BACI</name>
<evidence type="ECO:0008006" key="3">
    <source>
        <dbReference type="Google" id="ProtNLM"/>
    </source>
</evidence>
<protein>
    <recommendedName>
        <fullName evidence="3">DUF4162 domain-containing protein</fullName>
    </recommendedName>
</protein>
<dbReference type="STRING" id="1441095.AM592_15830"/>
<gene>
    <name evidence="1" type="ORF">AM592_15830</name>
</gene>
<proteinExistence type="predicted"/>
<accession>A0A0M4FW24</accession>
<sequence length="83" mass="9476">MTVLQAHKHQQFHITLANSNSADALVQEFHQSVRIDPVRVSVSLQGDPNSMVRTLAKYDIKGFTMEEESLEKIFMNHYGKEAM</sequence>
<evidence type="ECO:0000313" key="1">
    <source>
        <dbReference type="EMBL" id="ALC82893.1"/>
    </source>
</evidence>
<evidence type="ECO:0000313" key="2">
    <source>
        <dbReference type="Proteomes" id="UP000067625"/>
    </source>
</evidence>
<dbReference type="PATRIC" id="fig|1441095.3.peg.3491"/>
<dbReference type="AlphaFoldDB" id="A0A0M4FW24"/>
<reference evidence="2" key="1">
    <citation type="submission" date="2015-08" db="EMBL/GenBank/DDBJ databases">
        <title>Genome sequencing project for genomic taxonomy and phylogenomics of Bacillus-like bacteria.</title>
        <authorList>
            <person name="Liu B."/>
            <person name="Wang J."/>
            <person name="Zhu Y."/>
            <person name="Liu G."/>
            <person name="Chen Q."/>
            <person name="Chen Z."/>
            <person name="Lan J."/>
            <person name="Che J."/>
            <person name="Ge C."/>
            <person name="Shi H."/>
            <person name="Pan Z."/>
            <person name="Liu X."/>
        </authorList>
    </citation>
    <scope>NUCLEOTIDE SEQUENCE [LARGE SCALE GENOMIC DNA]</scope>
    <source>
        <strain evidence="2">FJAT-4402</strain>
    </source>
</reference>
<dbReference type="RefSeq" id="WP_053604710.1">
    <property type="nucleotide sequence ID" value="NZ_CP012600.1"/>
</dbReference>
<dbReference type="EMBL" id="CP012600">
    <property type="protein sequence ID" value="ALC82893.1"/>
    <property type="molecule type" value="Genomic_DNA"/>
</dbReference>
<keyword evidence="2" id="KW-1185">Reference proteome</keyword>
<reference evidence="1 2" key="2">
    <citation type="journal article" date="2016" name="Int. J. Syst. Evol. Microbiol.">
        <title>Bacillus gobiensis sp. nov., isolated from a soil sample.</title>
        <authorList>
            <person name="Liu B."/>
            <person name="Liu G.H."/>
            <person name="Cetin S."/>
            <person name="Schumann P."/>
            <person name="Pan Z.Z."/>
            <person name="Chen Q.Q."/>
        </authorList>
    </citation>
    <scope>NUCLEOTIDE SEQUENCE [LARGE SCALE GENOMIC DNA]</scope>
    <source>
        <strain evidence="1 2">FJAT-4402</strain>
    </source>
</reference>